<dbReference type="GeneTree" id="ENSGT00860000135649"/>
<dbReference type="Proteomes" id="UP000694415">
    <property type="component" value="Unplaced"/>
</dbReference>
<dbReference type="AlphaFoldDB" id="A0A8C6MWT3"/>
<keyword evidence="2" id="KW-1185">Reference proteome</keyword>
<name>A0A8C6MWT3_MUSSI</name>
<sequence>MHLLRFPKDVIFIAGVHLKPHTADETVAQACIPVTRKCHGSIQSFPNPPREQTVRAWNGGLNVKLQNPFCYRTPAWGESHECMQTLQFCQSGTGELRKPEK</sequence>
<evidence type="ECO:0000313" key="2">
    <source>
        <dbReference type="Proteomes" id="UP000694415"/>
    </source>
</evidence>
<reference evidence="1" key="1">
    <citation type="submission" date="2025-08" db="UniProtKB">
        <authorList>
            <consortium name="Ensembl"/>
        </authorList>
    </citation>
    <scope>IDENTIFICATION</scope>
</reference>
<proteinExistence type="predicted"/>
<protein>
    <submittedName>
        <fullName evidence="1">Uncharacterized protein</fullName>
    </submittedName>
</protein>
<reference evidence="1" key="2">
    <citation type="submission" date="2025-09" db="UniProtKB">
        <authorList>
            <consortium name="Ensembl"/>
        </authorList>
    </citation>
    <scope>IDENTIFICATION</scope>
</reference>
<organism evidence="1 2">
    <name type="scientific">Mus spicilegus</name>
    <name type="common">Mound-building mouse</name>
    <dbReference type="NCBI Taxonomy" id="10103"/>
    <lineage>
        <taxon>Eukaryota</taxon>
        <taxon>Metazoa</taxon>
        <taxon>Chordata</taxon>
        <taxon>Craniata</taxon>
        <taxon>Vertebrata</taxon>
        <taxon>Euteleostomi</taxon>
        <taxon>Mammalia</taxon>
        <taxon>Eutheria</taxon>
        <taxon>Euarchontoglires</taxon>
        <taxon>Glires</taxon>
        <taxon>Rodentia</taxon>
        <taxon>Myomorpha</taxon>
        <taxon>Muroidea</taxon>
        <taxon>Muridae</taxon>
        <taxon>Murinae</taxon>
        <taxon>Mus</taxon>
        <taxon>Mus</taxon>
    </lineage>
</organism>
<accession>A0A8C6MWT3</accession>
<dbReference type="Ensembl" id="ENSMSIT00000022954.1">
    <property type="protein sequence ID" value="ENSMSIP00000018154.1"/>
    <property type="gene ID" value="ENSMSIG00000015497.1"/>
</dbReference>
<evidence type="ECO:0000313" key="1">
    <source>
        <dbReference type="Ensembl" id="ENSMSIP00000018154.1"/>
    </source>
</evidence>